<dbReference type="InterPro" id="IPR023213">
    <property type="entry name" value="CAT-like_dom_sf"/>
</dbReference>
<name>A0ABS0XFR6_9ACTN</name>
<feature type="domain" description="Carrier" evidence="6">
    <location>
        <begin position="2498"/>
        <end position="2573"/>
    </location>
</feature>
<feature type="domain" description="Carrier" evidence="6">
    <location>
        <begin position="539"/>
        <end position="613"/>
    </location>
</feature>
<dbReference type="PROSITE" id="PS00455">
    <property type="entry name" value="AMP_BINDING"/>
    <property type="match status" value="2"/>
</dbReference>
<dbReference type="Gene3D" id="2.30.38.10">
    <property type="entry name" value="Luciferase, Domain 3"/>
    <property type="match status" value="1"/>
</dbReference>
<accession>A0ABS0XFR6</accession>
<dbReference type="RefSeq" id="WP_198897919.1">
    <property type="nucleotide sequence ID" value="NZ_JAEKOZ010000029.1"/>
</dbReference>
<dbReference type="SUPFAM" id="SSF53335">
    <property type="entry name" value="S-adenosyl-L-methionine-dependent methyltransferases"/>
    <property type="match status" value="1"/>
</dbReference>
<evidence type="ECO:0000256" key="4">
    <source>
        <dbReference type="ARBA" id="ARBA00022737"/>
    </source>
</evidence>
<dbReference type="InterPro" id="IPR020845">
    <property type="entry name" value="AMP-binding_CS"/>
</dbReference>
<dbReference type="NCBIfam" id="TIGR01720">
    <property type="entry name" value="NRPS-para261"/>
    <property type="match status" value="1"/>
</dbReference>
<evidence type="ECO:0000313" key="7">
    <source>
        <dbReference type="EMBL" id="MBJ3811699.1"/>
    </source>
</evidence>
<dbReference type="InterPro" id="IPR025110">
    <property type="entry name" value="AMP-bd_C"/>
</dbReference>
<dbReference type="Gene3D" id="3.30.300.30">
    <property type="match status" value="3"/>
</dbReference>
<comment type="caution">
    <text evidence="7">The sequence shown here is derived from an EMBL/GenBank/DDBJ whole genome shotgun (WGS) entry which is preliminary data.</text>
</comment>
<evidence type="ECO:0000313" key="8">
    <source>
        <dbReference type="Proteomes" id="UP000634780"/>
    </source>
</evidence>
<dbReference type="InterPro" id="IPR006162">
    <property type="entry name" value="Ppantetheine_attach_site"/>
</dbReference>
<dbReference type="InterPro" id="IPR000873">
    <property type="entry name" value="AMP-dep_synth/lig_dom"/>
</dbReference>
<dbReference type="Gene3D" id="1.10.1200.10">
    <property type="entry name" value="ACP-like"/>
    <property type="match status" value="2"/>
</dbReference>
<keyword evidence="5" id="KW-0045">Antibiotic biosynthesis</keyword>
<dbReference type="InterPro" id="IPR020806">
    <property type="entry name" value="PKS_PP-bd"/>
</dbReference>
<sequence>MSDSAVVEKMPMTTFCELFDRQAAASPDAVAVAFGAERLTYRELDARANRLARLLVARGVGRESIVGVALRRSSRFWASALAVLKAGGAYLPLDPEYPEERLAFMVADSGTGLVLTDTATAGRLPRLTAPVLCLDGDLDTALTDADASPLTDADRPRPTAANTAYVIYTSGSTGRPKGVAVTHTGLAALRATHRERFAVTPDSRILQLASPSFDAAVWDALMALTNGATLVVPEQTRLVGDDLARMLAGSRVTHATLPPAVVATLPADAPRNLTDLKVLIVAGEACPPHLAAQWAPGRLFINAYGPTETTVCATLSEPLTSDRAPIGTAVAGSRVHVLDDRLEPVGPGTAGELYVTGPSLARGYLNRSALTAERFLAAPFGAAGELMYRTGDVVRWGDDGQLEYLGRSDDQVKVRGLRIETGEIEAALAAHPRVAHAVVTTHDGRDAGEEQGSRGTQLIGYVVPAEADAQEQAGRGTGHLALDAGFGPGELRAFAAARLPEFMVPARVLVLDRLPLTTNGKVDKAALPEPVFQGSAYRAPQSGAEEALALLFSEVLAVDRVGVDDDFFSLGGDSIQSLQLVSRARAQGVEITSRQVFACRTVARLAEAATAEGDAAPVLEELDGGGTGWMPLLPVASWLKDRGPGFERFLQTMVLDLPPGIDEQGLSRTLAAVIDRHDLLRCRLTDEGDGGLVVAGPGTVDAASLVRRVACDGDWAERADAWRTLVLGELDAAAGRLDPHAGVVVQCVWFDAGPRTAGRLLVVLHHLVVDGVSWRVLLPDLAAAWSQVREGGTPRLPAVGTSVRRWAHALAEEAMSPGRVAELGLWRSIVDAPDPLLGTRLVDPAVDVRATVRETRVELPVEVTEAVLTGLPAAFHGEVNDGLLAALALALAKWRQTRGVRDSSALIRLEGHGREEAAAPGADLARTVGWFTSVYPVRLDLADTDLGDAFTGGAAAGRAVKAVKEQLRAIPDKGIGYGLLRHLNPDTALSLAPHPGGQVSFNYLGRFSAAGDMPAELRGLGFTQAHDVADLAVLDAAHDPRMPALAELDINAAVTDTAQGPCLSAVFAAPEGVIAPESVRELADLWCQALGALARHVAHGGTGGLTPSDVPLVSVTQTDIDRWEGRYPGLSDIWPTSPVQSGILFHSQLHAAEDPSGADDSDSFDTYQEQYTLHLYGPVDTERMRAAGQALLDRHPALRTAFVPDADGHLVQLVVDGARLPYAYTDLGHLTEAAQDEAFEDLLAADLTAHFDPADPPMLRLHLVRLGDERFELVLSSHHVLFDGWSVPPLVGDLLRCYADDGHAGGQPGARGFGDFLAWLAERDTDASARAWRQELGGLEEPTLLAPVTGSGGSLGIGQVDVPLSTEQARDLTRTAAELGLTLNTLVQGAWALLLAQVTGRQDVVLGSGVAGRPPELPGVDSIVGMFLNTLPVRVRCAPSDTLADLLTGLQDRQGALQEHHHHALSELHHLTGHKALFDTVIGFESFPMDRAAIAEASAAAGISVTGIRAFTPSHYPLVVFVYPDGPHPRLHIQFQRHAFEQATADDYATRFARILTRIAEDPRAQVGHVDILAPAERRQLLADFNDTAAPVVAHTMAEAFAEQVVAGPDRIAVICGEQELTYRELDARANRLARVLLAHGVARDSVVGLALPRSTEQIVTVLAILKAGGCYLPLDPEYPAERLAFMISDSAPALVVTQARIAADLPENACPYLVLDEADTRAALADVPAGPVETAVPTHLDQLAYVMYTSGSTGRPKGVGVTQRGVVRLISDSGHREGAHERVLTHCPQAFDANTYELWFPLLKGGTLVIAPPGRLDAATLARMVTEYRLTAMISSAGMFRVVAEEMPEAFAGLREAWSGGDVVPRTAYERILAACPDTRVINGYGPTEATMATNIHPVTVPAEIGVTGEVGPPMDGTRLYVLDAALRPVLPGVPGELYIAGDRLARGYLGRFGLTAERFVACPFGAPGERMYRTGDVATWTPQGSLVFQGRVDTQVKIRGFRVEPGEVEAVLADHPGVAHAVVTFGEDQTGERRLVGYVVPHPDGADHAADASRQVGQWEEIYDQVYSAANTVWGEDFTGWDSSYTGRPLPLPEMREWRDAAVEQIACWGPRRVLELGVGSGLLMAHLLSDVAEYWATDLSSQVIERLGQEVAQAGHADKVTLRHQLADDVSGLPRGHFDTVVLNSVVQYFPDADYLDRVLAQAFDLLAPGGRIVVGDVRNAATLGLFRVGVQRAQHPDAAPSVARAAVARSMLMEPELVLDPDWFTHWAERHGAAGADIRLKPGRAHNELTRHRYEVTLHKAPVEPVVADGTPTLRWGRQVGDLTALRERCRAHGDTPVRVAGIPNARLTGEAEAAAAMAVTDAPAAGVAMDPQELTDWAAEQGYGLLLTWSSTAAECFDAVVFPDGRPVAGHLVPGGYTASGRADRTLTSDPAAAGRIGALVGSLREYLAERLPAHLVPASVVAIAEVPLNASGKLDRKALPAPDFAAVATGRAPRTPQEELLCGLFAEVLGLDRVGIDDNFFDLGGHSLLATRLVSRVRAVLGVELPIRVVFSAPTVVELAEHLGRGDRVRPPLTRVTPRPERVPLSFAQRRLWFIDLFEGPSATYNAPFPLHLRGELDAVALADAMRDVVARHESLRTVFAEDEDGVPFQAVLPLDQAQLDMPVVDVESEGVASAIAGVAAHRFDLSAEIPIRVVLLRLSAHEHVLVWLVHHIACDGASMAPMARDLTTAYTARLAGQAPRWTELPAQYVDYTLWQRDLLGDENDPDSFQSAQVAYWREELAEIPQPLHLPTDRPRPAEASYRGDSLEFTLDAQLMATVDELARAHGATSSMVLESALAVLLHGLGGGDDITIGSPIANRTDENLTDLVGFFVNTWVLRTRLDGNPTFTDVLDQVRAKSLAAYDHQDVPFERLVEVLNPERSTAYAPLFQVMFAWQNNSRQDFALPGVEVELEWLHSRSAKFDLFFNLVEEPGEGVVGHLEYATDLFDRATVQRLADRFTRLVRRFVADSRQRVGDVELVEPDERELVLYGFNDTAAATPDVTVPDLFGRHVVAAPAATALVCGEEELSYADLDERSNRLARVLVARGVGRDAVVGLALPRSVDQV</sequence>
<reference evidence="7 8" key="1">
    <citation type="submission" date="2020-12" db="EMBL/GenBank/DDBJ databases">
        <title>Streptomyces typhae sp. nov., a novel endophytic actinomycete isolated from the root of cattail pollen (Typha angustifolia L.).</title>
        <authorList>
            <person name="Peng C."/>
            <person name="Liu C."/>
        </authorList>
    </citation>
    <scope>NUCLEOTIDE SEQUENCE [LARGE SCALE GENOMIC DNA]</scope>
    <source>
        <strain evidence="7 8">JCM 4753</strain>
    </source>
</reference>
<dbReference type="Gene3D" id="3.40.50.150">
    <property type="entry name" value="Vaccinia Virus protein VP39"/>
    <property type="match status" value="1"/>
</dbReference>
<dbReference type="Pfam" id="PF13193">
    <property type="entry name" value="AMP-binding_C"/>
    <property type="match status" value="1"/>
</dbReference>
<dbReference type="Pfam" id="PF08242">
    <property type="entry name" value="Methyltransf_12"/>
    <property type="match status" value="1"/>
</dbReference>
<evidence type="ECO:0000256" key="3">
    <source>
        <dbReference type="ARBA" id="ARBA00022553"/>
    </source>
</evidence>
<dbReference type="InterPro" id="IPR009081">
    <property type="entry name" value="PP-bd_ACP"/>
</dbReference>
<dbReference type="InterPro" id="IPR029063">
    <property type="entry name" value="SAM-dependent_MTases_sf"/>
</dbReference>
<dbReference type="SUPFAM" id="SSF47336">
    <property type="entry name" value="ACP-like"/>
    <property type="match status" value="2"/>
</dbReference>
<proteinExistence type="predicted"/>
<evidence type="ECO:0000256" key="2">
    <source>
        <dbReference type="ARBA" id="ARBA00022450"/>
    </source>
</evidence>
<dbReference type="CDD" id="cd19540">
    <property type="entry name" value="LCL_NRPS-like"/>
    <property type="match status" value="1"/>
</dbReference>
<evidence type="ECO:0000259" key="6">
    <source>
        <dbReference type="PROSITE" id="PS50075"/>
    </source>
</evidence>
<feature type="non-terminal residue" evidence="7">
    <location>
        <position position="3112"/>
    </location>
</feature>
<dbReference type="PROSITE" id="PS50075">
    <property type="entry name" value="CARRIER"/>
    <property type="match status" value="2"/>
</dbReference>
<keyword evidence="3" id="KW-0597">Phosphoprotein</keyword>
<dbReference type="Gene3D" id="3.40.50.12780">
    <property type="entry name" value="N-terminal domain of ligase-like"/>
    <property type="match status" value="2"/>
</dbReference>
<dbReference type="InterPro" id="IPR001242">
    <property type="entry name" value="Condensation_dom"/>
</dbReference>
<dbReference type="Gene3D" id="3.30.559.30">
    <property type="entry name" value="Nonribosomal peptide synthetase, condensation domain"/>
    <property type="match status" value="3"/>
</dbReference>
<dbReference type="InterPro" id="IPR045851">
    <property type="entry name" value="AMP-bd_C_sf"/>
</dbReference>
<dbReference type="Gene3D" id="3.30.559.10">
    <property type="entry name" value="Chloramphenicol acetyltransferase-like domain"/>
    <property type="match status" value="3"/>
</dbReference>
<dbReference type="EMBL" id="JAEKOZ010000029">
    <property type="protein sequence ID" value="MBJ3811699.1"/>
    <property type="molecule type" value="Genomic_DNA"/>
</dbReference>
<dbReference type="Pfam" id="PF00501">
    <property type="entry name" value="AMP-binding"/>
    <property type="match status" value="3"/>
</dbReference>
<evidence type="ECO:0000256" key="5">
    <source>
        <dbReference type="ARBA" id="ARBA00023194"/>
    </source>
</evidence>
<dbReference type="CDD" id="cd12117">
    <property type="entry name" value="A_NRPS_Srf_like"/>
    <property type="match status" value="1"/>
</dbReference>
<dbReference type="Pfam" id="PF00668">
    <property type="entry name" value="Condensation"/>
    <property type="match status" value="3"/>
</dbReference>
<dbReference type="InterPro" id="IPR036736">
    <property type="entry name" value="ACP-like_sf"/>
</dbReference>
<keyword evidence="4" id="KW-0677">Repeat</keyword>
<keyword evidence="2" id="KW-0596">Phosphopantetheine</keyword>
<gene>
    <name evidence="7" type="ORF">JGB26_32195</name>
</gene>
<keyword evidence="8" id="KW-1185">Reference proteome</keyword>
<dbReference type="SMART" id="SM00823">
    <property type="entry name" value="PKS_PP"/>
    <property type="match status" value="2"/>
</dbReference>
<dbReference type="InterPro" id="IPR010060">
    <property type="entry name" value="NRPS_synth"/>
</dbReference>
<dbReference type="Proteomes" id="UP000634780">
    <property type="component" value="Unassembled WGS sequence"/>
</dbReference>
<dbReference type="SUPFAM" id="SSF56801">
    <property type="entry name" value="Acetyl-CoA synthetase-like"/>
    <property type="match status" value="3"/>
</dbReference>
<dbReference type="SUPFAM" id="SSF52777">
    <property type="entry name" value="CoA-dependent acyltransferases"/>
    <property type="match status" value="6"/>
</dbReference>
<organism evidence="7 8">
    <name type="scientific">Streptomyces flavofungini</name>
    <dbReference type="NCBI Taxonomy" id="68200"/>
    <lineage>
        <taxon>Bacteria</taxon>
        <taxon>Bacillati</taxon>
        <taxon>Actinomycetota</taxon>
        <taxon>Actinomycetes</taxon>
        <taxon>Kitasatosporales</taxon>
        <taxon>Streptomycetaceae</taxon>
        <taxon>Streptomyces</taxon>
    </lineage>
</organism>
<dbReference type="PANTHER" id="PTHR45527">
    <property type="entry name" value="NONRIBOSOMAL PEPTIDE SYNTHETASE"/>
    <property type="match status" value="1"/>
</dbReference>
<dbReference type="InterPro" id="IPR042099">
    <property type="entry name" value="ANL_N_sf"/>
</dbReference>
<dbReference type="PROSITE" id="PS00012">
    <property type="entry name" value="PHOSPHOPANTETHEINE"/>
    <property type="match status" value="2"/>
</dbReference>
<dbReference type="Gene3D" id="3.40.50.980">
    <property type="match status" value="2"/>
</dbReference>
<evidence type="ECO:0000256" key="1">
    <source>
        <dbReference type="ARBA" id="ARBA00001957"/>
    </source>
</evidence>
<dbReference type="NCBIfam" id="TIGR01733">
    <property type="entry name" value="AA-adenyl-dom"/>
    <property type="match status" value="2"/>
</dbReference>
<dbReference type="CDD" id="cd02440">
    <property type="entry name" value="AdoMet_MTases"/>
    <property type="match status" value="1"/>
</dbReference>
<comment type="cofactor">
    <cofactor evidence="1">
        <name>pantetheine 4'-phosphate</name>
        <dbReference type="ChEBI" id="CHEBI:47942"/>
    </cofactor>
</comment>
<dbReference type="PANTHER" id="PTHR45527:SF1">
    <property type="entry name" value="FATTY ACID SYNTHASE"/>
    <property type="match status" value="1"/>
</dbReference>
<dbReference type="Pfam" id="PF00550">
    <property type="entry name" value="PP-binding"/>
    <property type="match status" value="2"/>
</dbReference>
<dbReference type="InterPro" id="IPR013217">
    <property type="entry name" value="Methyltransf_12"/>
</dbReference>
<dbReference type="InterPro" id="IPR010071">
    <property type="entry name" value="AA_adenyl_dom"/>
</dbReference>
<protein>
    <submittedName>
        <fullName evidence="7">Amino acid adenylation domain-containing protein</fullName>
    </submittedName>
</protein>